<gene>
    <name evidence="3" type="ORF">UFOPK1835_01713</name>
</gene>
<dbReference type="EMBL" id="CAEZUP010000094">
    <property type="protein sequence ID" value="CAB4620123.1"/>
    <property type="molecule type" value="Genomic_DNA"/>
</dbReference>
<accession>A0A6J6I6C0</accession>
<dbReference type="PANTHER" id="PTHR30563:SF0">
    <property type="entry name" value="DNA RECOMBINATION PROTEIN RMUC"/>
    <property type="match status" value="1"/>
</dbReference>
<evidence type="ECO:0000313" key="3">
    <source>
        <dbReference type="EMBL" id="CAB4620123.1"/>
    </source>
</evidence>
<organism evidence="3">
    <name type="scientific">freshwater metagenome</name>
    <dbReference type="NCBI Taxonomy" id="449393"/>
    <lineage>
        <taxon>unclassified sequences</taxon>
        <taxon>metagenomes</taxon>
        <taxon>ecological metagenomes</taxon>
    </lineage>
</organism>
<dbReference type="PANTHER" id="PTHR30563">
    <property type="entry name" value="DNA RECOMBINATION PROTEIN RMUC"/>
    <property type="match status" value="1"/>
</dbReference>
<evidence type="ECO:0000256" key="2">
    <source>
        <dbReference type="ARBA" id="ARBA00023172"/>
    </source>
</evidence>
<dbReference type="GO" id="GO:0006310">
    <property type="term" value="P:DNA recombination"/>
    <property type="evidence" value="ECO:0007669"/>
    <property type="project" value="UniProtKB-KW"/>
</dbReference>
<dbReference type="AlphaFoldDB" id="A0A6J6I6C0"/>
<dbReference type="Pfam" id="PF02646">
    <property type="entry name" value="RmuC"/>
    <property type="match status" value="1"/>
</dbReference>
<keyword evidence="1" id="KW-0175">Coiled coil</keyword>
<sequence>MVIALATVLGVIVGIVIGAIGMHAVRRRQGDEFRALSAEALAASSEQFLTLAELRFGALEDAAGRESQAREKAVNDLVTPIDTRLGTLQDALVELDRRRTADSARLTEMLGQLHLTTNTLQSETKILATAMKDTRARGSWGELQLQRVVELAGMVEHCDFVTQATFDGENGALRPDLVVRLPQSKAVVVDSKVPMQAFLEAVNCNDPATERALLERHAKAVATHVEQLRRRDYSTYVDGALDFVVMFVPGDAFLTAAFEAQPTLFDDAIGRGVFLATPGTLIALLRAIAYGWRQERLAESSAEIAQLGQDLHQRVAVFAEHLAKVGRSLDGASKSYNDAIGSLEGRVLVTARKLAEHGVSSAKQIPASTPLETVTRPLTAAEFDPGFGSPTAPETV</sequence>
<name>A0A6J6I6C0_9ZZZZ</name>
<proteinExistence type="predicted"/>
<dbReference type="InterPro" id="IPR003798">
    <property type="entry name" value="DNA_recombination_RmuC"/>
</dbReference>
<protein>
    <submittedName>
        <fullName evidence="3">Unannotated protein</fullName>
    </submittedName>
</protein>
<reference evidence="3" key="1">
    <citation type="submission" date="2020-05" db="EMBL/GenBank/DDBJ databases">
        <authorList>
            <person name="Chiriac C."/>
            <person name="Salcher M."/>
            <person name="Ghai R."/>
            <person name="Kavagutti S V."/>
        </authorList>
    </citation>
    <scope>NUCLEOTIDE SEQUENCE</scope>
</reference>
<evidence type="ECO:0000256" key="1">
    <source>
        <dbReference type="ARBA" id="ARBA00023054"/>
    </source>
</evidence>
<keyword evidence="2" id="KW-0233">DNA recombination</keyword>